<evidence type="ECO:0000259" key="5">
    <source>
        <dbReference type="Pfam" id="PF24883"/>
    </source>
</evidence>
<keyword evidence="7" id="KW-1185">Reference proteome</keyword>
<dbReference type="InterPro" id="IPR027417">
    <property type="entry name" value="P-loop_NTPase"/>
</dbReference>
<dbReference type="SUPFAM" id="SSF52540">
    <property type="entry name" value="P-loop containing nucleoside triphosphate hydrolases"/>
    <property type="match status" value="1"/>
</dbReference>
<gene>
    <name evidence="6" type="ORF">TWF718_002178</name>
</gene>
<feature type="repeat" description="ANK" evidence="3">
    <location>
        <begin position="1137"/>
        <end position="1169"/>
    </location>
</feature>
<dbReference type="PROSITE" id="PS50297">
    <property type="entry name" value="ANK_REP_REGION"/>
    <property type="match status" value="5"/>
</dbReference>
<dbReference type="InterPro" id="IPR002110">
    <property type="entry name" value="Ankyrin_rpt"/>
</dbReference>
<feature type="repeat" description="ANK" evidence="3">
    <location>
        <begin position="1103"/>
        <end position="1136"/>
    </location>
</feature>
<evidence type="ECO:0000256" key="4">
    <source>
        <dbReference type="SAM" id="MobiDB-lite"/>
    </source>
</evidence>
<name>A0AAN8MHC3_9PEZI</name>
<dbReference type="Gene3D" id="1.25.40.20">
    <property type="entry name" value="Ankyrin repeat-containing domain"/>
    <property type="match status" value="6"/>
</dbReference>
<evidence type="ECO:0000313" key="6">
    <source>
        <dbReference type="EMBL" id="KAK6331629.1"/>
    </source>
</evidence>
<evidence type="ECO:0000256" key="3">
    <source>
        <dbReference type="PROSITE-ProRule" id="PRU00023"/>
    </source>
</evidence>
<evidence type="ECO:0000256" key="1">
    <source>
        <dbReference type="ARBA" id="ARBA00022737"/>
    </source>
</evidence>
<feature type="repeat" description="ANK" evidence="3">
    <location>
        <begin position="986"/>
        <end position="1018"/>
    </location>
</feature>
<dbReference type="PANTHER" id="PTHR24198:SF165">
    <property type="entry name" value="ANKYRIN REPEAT-CONTAINING PROTEIN-RELATED"/>
    <property type="match status" value="1"/>
</dbReference>
<feature type="region of interest" description="Disordered" evidence="4">
    <location>
        <begin position="1716"/>
        <end position="1741"/>
    </location>
</feature>
<dbReference type="Gene3D" id="3.40.50.300">
    <property type="entry name" value="P-loop containing nucleotide triphosphate hydrolases"/>
    <property type="match status" value="1"/>
</dbReference>
<feature type="compositionally biased region" description="Pro residues" evidence="4">
    <location>
        <begin position="1722"/>
        <end position="1733"/>
    </location>
</feature>
<feature type="repeat" description="ANK" evidence="3">
    <location>
        <begin position="1209"/>
        <end position="1246"/>
    </location>
</feature>
<dbReference type="SUPFAM" id="SSF48403">
    <property type="entry name" value="Ankyrin repeat"/>
    <property type="match status" value="3"/>
</dbReference>
<sequence>MALELAAAVAGLASIADLIVNRGYKYYSGVKEAKKEIQGLLDETALLHGALNSLRFAILRFGEYAIGKQLGVDAAPGSEASAILKDIFMTSECMVGCQKVLSRLRDELPEVDDHQDSSRFARIGSRLTWPFKKDETKQITESIQRHKSNIMIAVHTNTISALVSALKGLDEVKDIAEEVRIGQIDIIARLERIELDNEKKRVLDWASNMNPRASYQTNLNFRHTGTAKWFADRDEYQEWKSTLGSRLWLFGSPGAGKSVMVSSIIESLILEMEDGDAIAFHYCDYKSKDPPTLDEILCSLVRQASAQRTSAFKTLKGAYDEHNSNGFTHSNLRDSGTDLPKLLSQVSKAYENLIIVVDGLDEYINREELAKQLMRLPEIGSNRIKVLVASRPETDLENILYACDKIEIAASKSDVQLYVASVVEERIRSRRLKLRGSDLKGLIQDGLVEGCKGMFQWVVCQIDYLCQLNNDKERRNALKNLPPKLNDIYQRTLERVTSNKGAPEKNKEYLLRALRWLTFSMVPLTLSQVEEAASDLIDEDGFYDEGSILDEGKILELGGCLLRVNRETKCLEFSHFTVKDFFLQLGNLSQCPPSLDFFKLNRVESHRWLAKFCLRYMMLRNFKDAYRFTTDNEFLDLYNYPLLGYVDYYWDEHARAALPYWDDDLQALVKDFLQVQNNYYFFRWRKCNSIPDIGDSRPGCWMSGFFGDDGTQLLFAAGSGLLGAVEELLGQQIDVNTLIPGCETPLTVALQRFYEPYDDYPAGELSKNQQRPLSQDYDKIISLLISSGADPNINGPGLDNIARFFRSPKYSPAVAELIFPKLRNPVSKIAISILCERLENKWITNADAIRLLELSAAEVWDKDGKFKICQALRRNGASELEVRHLVDIHQLDENDRSNAAEPFAMRRSHTFEEETAAQYLPNLLSAAKAGMSDTVNTIVSEYPWIASRRDSEGHNALDYACIWGHGAVVSRLLSCDQVSVDAQDAQGWSALHSACYYVQYDCCRRLLDAGADVNLQREDGQTPLMDLWETWYEVISSTTGGGDQRTFFRISDDLISSKSIDFSLKSQTNFTYLHFASRLPDSKYLQAILSQNPAINLEAQDDSGATALQLAAENEHNSSLVKLLLSHNANINTSNKYGITALIGACRFGTPDAVTLLAEAGADMFTRNTQGFLPQHFACLSPNPDTLMSLLKAAKVSGSQISCAELTGDGRTMLHLAVQNDIPKTGFKLVEQLLKEPGVDANIVDGYQRTAFALAAEILKGEPGPSDGQQNYHSVDSPCYQRLQTLKALLPRTTSPNRFDAFDETPLASTLQIACELCWKDCHFTLKTHPQIGLESDVTTHGGTPLLFLLNATTPNISRVKYLLSIGASPTAIAPDGLTTLHMALDLPYTGDLVRVLCAKGADVNAQCTKGKTPLMIAAEKGKLDVVQSLLIHGAGVTATDSNGESVIHYAIRGSGVGAAIVRMLISAGASTENCATDGPRKGYVPLLHAAYIGNLEVLDLLLDQESINVLAKLTSSEEGIWHIGVRSDSPLEVIRVLREKNIQAPINLRSVKKETPLHVALRLGCGQAIIEDLIAAGSDILAEDSFGVSCLQYAIEDRMTNIVSLMLKQLPPFDCTQGPKVKFSHRSSRHNAQIINLLLGRHENILNDDVLLFAELEGLTDETYILIASFIRQGKVYDGACFIGDAAGRAAFSKAAAHRNLQFCQFLEEWKPTEADDSVPSVPPQEQPPIPPIINRNPNYNPSSTRPDEALFHRLSERIWLNEFESVMPELLSDGNFEKMKNNPYQPLWTVGARTSSTILQIAINYKNPTAIKFLLLNGCLLRTLDLKGKDALFYILKNDDSATLTFVANLLENLESKKDHRINLRGSRSFPRYYDTSHLHYLARKGGWRCVRTLVEKASVFFNIPEDVKPFSIINLRDPFGNTSMRRAITNDNSKFVEEMLKLPQKPDVSAWGVDDSHALINLALEEGQPEIAKILKIHYPELRSDHCDRFRPELDLFSNATSTQHLQILLQTGANLNFWDPVQGHAIHYLLEQGHYEALDVVLNHMGSEWAIMMLTKRASALGQGLEIVGRRGLNYRFKVLQAYFGPLLPAIRVEYLKEGATAANNQFYLELAGEINWIVEQRMKMETWGPVIEAPGIHKLCSRAHAVIKFP</sequence>
<accession>A0AAN8MHC3</accession>
<keyword evidence="2 3" id="KW-0040">ANK repeat</keyword>
<dbReference type="Pfam" id="PF12796">
    <property type="entry name" value="Ank_2"/>
    <property type="match status" value="3"/>
</dbReference>
<dbReference type="InterPro" id="IPR056884">
    <property type="entry name" value="NPHP3-like_N"/>
</dbReference>
<protein>
    <recommendedName>
        <fullName evidence="5">Nephrocystin 3-like N-terminal domain-containing protein</fullName>
    </recommendedName>
</protein>
<dbReference type="InterPro" id="IPR036770">
    <property type="entry name" value="Ankyrin_rpt-contain_sf"/>
</dbReference>
<evidence type="ECO:0000313" key="7">
    <source>
        <dbReference type="Proteomes" id="UP001313282"/>
    </source>
</evidence>
<dbReference type="EMBL" id="JAVHNR010000010">
    <property type="protein sequence ID" value="KAK6331629.1"/>
    <property type="molecule type" value="Genomic_DNA"/>
</dbReference>
<feature type="repeat" description="ANK" evidence="3">
    <location>
        <begin position="1376"/>
        <end position="1409"/>
    </location>
</feature>
<feature type="domain" description="Nephrocystin 3-like N-terminal" evidence="5">
    <location>
        <begin position="225"/>
        <end position="391"/>
    </location>
</feature>
<dbReference type="SMART" id="SM00248">
    <property type="entry name" value="ANK"/>
    <property type="match status" value="21"/>
</dbReference>
<reference evidence="6 7" key="1">
    <citation type="submission" date="2019-10" db="EMBL/GenBank/DDBJ databases">
        <authorList>
            <person name="Palmer J.M."/>
        </authorList>
    </citation>
    <scope>NUCLEOTIDE SEQUENCE [LARGE SCALE GENOMIC DNA]</scope>
    <source>
        <strain evidence="6 7">TWF718</strain>
    </source>
</reference>
<proteinExistence type="predicted"/>
<comment type="caution">
    <text evidence="6">The sequence shown here is derived from an EMBL/GenBank/DDBJ whole genome shotgun (WGS) entry which is preliminary data.</text>
</comment>
<evidence type="ECO:0000256" key="2">
    <source>
        <dbReference type="ARBA" id="ARBA00023043"/>
    </source>
</evidence>
<keyword evidence="1" id="KW-0677">Repeat</keyword>
<dbReference type="PROSITE" id="PS50088">
    <property type="entry name" value="ANK_REPEAT"/>
    <property type="match status" value="8"/>
</dbReference>
<feature type="repeat" description="ANK" evidence="3">
    <location>
        <begin position="1443"/>
        <end position="1477"/>
    </location>
</feature>
<dbReference type="Proteomes" id="UP001313282">
    <property type="component" value="Unassembled WGS sequence"/>
</dbReference>
<dbReference type="Pfam" id="PF24883">
    <property type="entry name" value="NPHP3_N"/>
    <property type="match status" value="1"/>
</dbReference>
<feature type="repeat" description="ANK" evidence="3">
    <location>
        <begin position="1553"/>
        <end position="1586"/>
    </location>
</feature>
<feature type="repeat" description="ANK" evidence="3">
    <location>
        <begin position="1410"/>
        <end position="1442"/>
    </location>
</feature>
<organism evidence="6 7">
    <name type="scientific">Orbilia javanica</name>
    <dbReference type="NCBI Taxonomy" id="47235"/>
    <lineage>
        <taxon>Eukaryota</taxon>
        <taxon>Fungi</taxon>
        <taxon>Dikarya</taxon>
        <taxon>Ascomycota</taxon>
        <taxon>Pezizomycotina</taxon>
        <taxon>Orbiliomycetes</taxon>
        <taxon>Orbiliales</taxon>
        <taxon>Orbiliaceae</taxon>
        <taxon>Orbilia</taxon>
    </lineage>
</organism>
<dbReference type="PANTHER" id="PTHR24198">
    <property type="entry name" value="ANKYRIN REPEAT AND PROTEIN KINASE DOMAIN-CONTAINING PROTEIN"/>
    <property type="match status" value="1"/>
</dbReference>